<evidence type="ECO:0000256" key="4">
    <source>
        <dbReference type="ARBA" id="ARBA00022989"/>
    </source>
</evidence>
<dbReference type="SMART" id="SM00044">
    <property type="entry name" value="CYCc"/>
    <property type="match status" value="1"/>
</dbReference>
<evidence type="ECO:0000259" key="11">
    <source>
        <dbReference type="PROSITE" id="PS50885"/>
    </source>
</evidence>
<dbReference type="Gene3D" id="6.10.340.10">
    <property type="match status" value="1"/>
</dbReference>
<sequence length="535" mass="59314">MKRLLQPFQARLSRTVALGVLFGIVTIEAVILIPSYWRRERELIDYMQRISTAKVVTLARWSQAAPEFQDPVRLAQRLTNQTDDPISLWKGLAFYDRSGRLVATVGEKPELTITAVAAGRHEQLSRDQQRLDLAWPPDARRNYTLVVRHDMHPVYAELQAFIFRILGLVVLISVFATGVTMVVLSRVAIVPILQMRDDLRRAADLISREDTSGEMLYVCQVDRPDELGEVITAFRHMYNRIHQEILERRRAERESESLLLNILPPAIAERLKRGEHPIAERFEQATVLFADLVDFTGLAAHITPGELVQQLNHIFSTFDALADTYGLEKIKTIGDAYMVVGGVPDPHPDCVTAVAEMALAMQRAIAAYQPAADSTQHPFSIRIGIHTGPVVGGVIGIRKFIYDLWGDTVNTASRMESHGMPGQIQVTEAVYQTLCDRFQFERRGEIAIKGKGTMTTYWLLDRLAINGLAETRAMPNNSAETGSREADSVEMNGAVNSAANGPMDGPMDGPMNSTAVNPAAHPSIASGLSGNRQPS</sequence>
<accession>A0ABW7CB97</accession>
<keyword evidence="2 9" id="KW-0812">Transmembrane</keyword>
<dbReference type="EMBL" id="JAZAQF010000069">
    <property type="protein sequence ID" value="MFG3818316.1"/>
    <property type="molecule type" value="Genomic_DNA"/>
</dbReference>
<dbReference type="PROSITE" id="PS50885">
    <property type="entry name" value="HAMP"/>
    <property type="match status" value="1"/>
</dbReference>
<evidence type="ECO:0000256" key="6">
    <source>
        <dbReference type="ARBA" id="ARBA00023239"/>
    </source>
</evidence>
<feature type="transmembrane region" description="Helical" evidence="9">
    <location>
        <begin position="161"/>
        <end position="193"/>
    </location>
</feature>
<dbReference type="PROSITE" id="PS00452">
    <property type="entry name" value="GUANYLATE_CYCLASE_1"/>
    <property type="match status" value="1"/>
</dbReference>
<dbReference type="Proteomes" id="UP001604335">
    <property type="component" value="Unassembled WGS sequence"/>
</dbReference>
<reference evidence="13" key="1">
    <citation type="journal article" date="2024" name="Algal Res.">
        <title>Biochemical, toxicological and genomic investigation of a high-biomass producing Limnothrix strain isolated from Italian shallow drinking water reservoir.</title>
        <authorList>
            <person name="Simonazzi M."/>
            <person name="Shishido T.K."/>
            <person name="Delbaje E."/>
            <person name="Wahlsten M."/>
            <person name="Fewer D.P."/>
            <person name="Sivonen K."/>
            <person name="Pezzolesi L."/>
            <person name="Pistocchi R."/>
        </authorList>
    </citation>
    <scope>NUCLEOTIDE SEQUENCE [LARGE SCALE GENOMIC DNA]</scope>
    <source>
        <strain evidence="13">LRLZ20PSL1</strain>
    </source>
</reference>
<dbReference type="PANTHER" id="PTHR11920:SF335">
    <property type="entry name" value="GUANYLATE CYCLASE"/>
    <property type="match status" value="1"/>
</dbReference>
<keyword evidence="3" id="KW-0547">Nucleotide-binding</keyword>
<evidence type="ECO:0000256" key="2">
    <source>
        <dbReference type="ARBA" id="ARBA00022692"/>
    </source>
</evidence>
<dbReference type="PROSITE" id="PS50125">
    <property type="entry name" value="GUANYLATE_CYCLASE_2"/>
    <property type="match status" value="1"/>
</dbReference>
<keyword evidence="4 9" id="KW-1133">Transmembrane helix</keyword>
<dbReference type="InterPro" id="IPR050401">
    <property type="entry name" value="Cyclic_nucleotide_synthase"/>
</dbReference>
<evidence type="ECO:0000256" key="3">
    <source>
        <dbReference type="ARBA" id="ARBA00022741"/>
    </source>
</evidence>
<dbReference type="InterPro" id="IPR018297">
    <property type="entry name" value="A/G_cyclase_CS"/>
</dbReference>
<dbReference type="SUPFAM" id="SSF55073">
    <property type="entry name" value="Nucleotide cyclase"/>
    <property type="match status" value="1"/>
</dbReference>
<comment type="similarity">
    <text evidence="7">Belongs to the adenylyl cyclase class-4/guanylyl cyclase family.</text>
</comment>
<evidence type="ECO:0000256" key="8">
    <source>
        <dbReference type="SAM" id="MobiDB-lite"/>
    </source>
</evidence>
<comment type="caution">
    <text evidence="12">The sequence shown here is derived from an EMBL/GenBank/DDBJ whole genome shotgun (WGS) entry which is preliminary data.</text>
</comment>
<dbReference type="PANTHER" id="PTHR11920">
    <property type="entry name" value="GUANYLYL CYCLASE"/>
    <property type="match status" value="1"/>
</dbReference>
<feature type="domain" description="Guanylate cyclase" evidence="10">
    <location>
        <begin position="286"/>
        <end position="416"/>
    </location>
</feature>
<dbReference type="InterPro" id="IPR003660">
    <property type="entry name" value="HAMP_dom"/>
</dbReference>
<feature type="domain" description="HAMP" evidence="11">
    <location>
        <begin position="186"/>
        <end position="246"/>
    </location>
</feature>
<feature type="transmembrane region" description="Helical" evidence="9">
    <location>
        <begin position="12"/>
        <end position="37"/>
    </location>
</feature>
<dbReference type="InterPro" id="IPR029787">
    <property type="entry name" value="Nucleotide_cyclase"/>
</dbReference>
<protein>
    <submittedName>
        <fullName evidence="12">Adenylate/guanylate cyclase domain-containing protein</fullName>
    </submittedName>
</protein>
<dbReference type="RefSeq" id="WP_393013575.1">
    <property type="nucleotide sequence ID" value="NZ_JAZAQF010000069.1"/>
</dbReference>
<evidence type="ECO:0000256" key="5">
    <source>
        <dbReference type="ARBA" id="ARBA00023136"/>
    </source>
</evidence>
<organism evidence="12 13">
    <name type="scientific">Limnothrix redekei LRLZ20PSL1</name>
    <dbReference type="NCBI Taxonomy" id="3112953"/>
    <lineage>
        <taxon>Bacteria</taxon>
        <taxon>Bacillati</taxon>
        <taxon>Cyanobacteriota</taxon>
        <taxon>Cyanophyceae</taxon>
        <taxon>Pseudanabaenales</taxon>
        <taxon>Pseudanabaenaceae</taxon>
        <taxon>Limnothrix</taxon>
    </lineage>
</organism>
<comment type="subcellular location">
    <subcellularLocation>
        <location evidence="1">Membrane</location>
    </subcellularLocation>
</comment>
<evidence type="ECO:0000313" key="12">
    <source>
        <dbReference type="EMBL" id="MFG3818316.1"/>
    </source>
</evidence>
<dbReference type="CDD" id="cd07302">
    <property type="entry name" value="CHD"/>
    <property type="match status" value="1"/>
</dbReference>
<feature type="region of interest" description="Disordered" evidence="8">
    <location>
        <begin position="474"/>
        <end position="535"/>
    </location>
</feature>
<evidence type="ECO:0000313" key="13">
    <source>
        <dbReference type="Proteomes" id="UP001604335"/>
    </source>
</evidence>
<evidence type="ECO:0000259" key="10">
    <source>
        <dbReference type="PROSITE" id="PS50125"/>
    </source>
</evidence>
<evidence type="ECO:0000256" key="1">
    <source>
        <dbReference type="ARBA" id="ARBA00004370"/>
    </source>
</evidence>
<gene>
    <name evidence="12" type="ORF">VPK24_11765</name>
</gene>
<keyword evidence="5 9" id="KW-0472">Membrane</keyword>
<feature type="compositionally biased region" description="Polar residues" evidence="8">
    <location>
        <begin position="526"/>
        <end position="535"/>
    </location>
</feature>
<keyword evidence="13" id="KW-1185">Reference proteome</keyword>
<dbReference type="Gene3D" id="3.30.70.1230">
    <property type="entry name" value="Nucleotide cyclase"/>
    <property type="match status" value="1"/>
</dbReference>
<proteinExistence type="inferred from homology"/>
<dbReference type="InterPro" id="IPR001054">
    <property type="entry name" value="A/G_cyclase"/>
</dbReference>
<evidence type="ECO:0000256" key="9">
    <source>
        <dbReference type="SAM" id="Phobius"/>
    </source>
</evidence>
<keyword evidence="6 7" id="KW-0456">Lyase</keyword>
<name>A0ABW7CB97_9CYAN</name>
<evidence type="ECO:0000256" key="7">
    <source>
        <dbReference type="RuleBase" id="RU000405"/>
    </source>
</evidence>
<dbReference type="Pfam" id="PF00211">
    <property type="entry name" value="Guanylate_cyc"/>
    <property type="match status" value="1"/>
</dbReference>